<comment type="caution">
    <text evidence="2">The sequence shown here is derived from an EMBL/GenBank/DDBJ whole genome shotgun (WGS) entry which is preliminary data.</text>
</comment>
<keyword evidence="3" id="KW-1185">Reference proteome</keyword>
<feature type="region of interest" description="Disordered" evidence="1">
    <location>
        <begin position="369"/>
        <end position="390"/>
    </location>
</feature>
<dbReference type="STRING" id="1658172.A0A1B7NVJ6"/>
<dbReference type="OrthoDB" id="10003116at2759"/>
<evidence type="ECO:0000313" key="3">
    <source>
        <dbReference type="Proteomes" id="UP000091918"/>
    </source>
</evidence>
<dbReference type="AlphaFoldDB" id="A0A1B7NVJ6"/>
<protein>
    <submittedName>
        <fullName evidence="2">Uncharacterized protein</fullName>
    </submittedName>
</protein>
<feature type="compositionally biased region" description="Polar residues" evidence="1">
    <location>
        <begin position="144"/>
        <end position="154"/>
    </location>
</feature>
<sequence length="455" mass="49989">MDSSPRRVVEAKSHLPLITLASNPPRYPRNPSKAPLKPLVLYIVRVPGSRDVFLSPLKPPTESSISPALIEAALYYIHVATPDDEAVLKAIEEEKRVNETLLRANRNPPPVGPSTRVHRKPVPGVDVQPIELKPPSIPRRPLSSDANIPFQTGAGNEYPQLRNPWAPEVPTTHDSPDLQRNPASPRKPLSAVPTDPEKHLFPPTALNSANPRTGNGRPGLDTQPVNPFDSQGYLTPLSAPSLQRGPRGRASWDGGRLSTLPGQGREQGPLQGFTPSPFPPERTSRDQRESPGFFQQGRKRSVEKVREPPPPFHLTLIRRDTTNGIQWNVGNITNCISQSSPDVALDGKIIIEILTLGYKKLATEKMSLSAAPRANPNPTHKHPDAADGSDNSLKFIRHLTLTNPQNHRRGQPNSISSINNLPPSDQTGVIKDHHPSSKPQRGRHYTFKSPWDGTC</sequence>
<feature type="compositionally biased region" description="Low complexity" evidence="1">
    <location>
        <begin position="412"/>
        <end position="424"/>
    </location>
</feature>
<feature type="compositionally biased region" description="Polar residues" evidence="1">
    <location>
        <begin position="223"/>
        <end position="241"/>
    </location>
</feature>
<dbReference type="Proteomes" id="UP000091918">
    <property type="component" value="Unassembled WGS sequence"/>
</dbReference>
<feature type="non-terminal residue" evidence="2">
    <location>
        <position position="455"/>
    </location>
</feature>
<accession>A0A1B7NVJ6</accession>
<evidence type="ECO:0000256" key="1">
    <source>
        <dbReference type="SAM" id="MobiDB-lite"/>
    </source>
</evidence>
<reference evidence="2 3" key="1">
    <citation type="submission" date="2015-07" db="EMBL/GenBank/DDBJ databases">
        <title>Emmonsia species relationships and genome sequence.</title>
        <authorList>
            <person name="Cuomo C.A."/>
            <person name="Schwartz I.S."/>
            <person name="Kenyon C."/>
            <person name="de Hoog G.S."/>
            <person name="Govender N.P."/>
            <person name="Botha A."/>
            <person name="Moreno L."/>
            <person name="de Vries M."/>
            <person name="Munoz J.F."/>
            <person name="Stielow J.B."/>
        </authorList>
    </citation>
    <scope>NUCLEOTIDE SEQUENCE [LARGE SCALE GENOMIC DNA]</scope>
    <source>
        <strain evidence="2 3">CBS 136260</strain>
    </source>
</reference>
<gene>
    <name evidence="2" type="ORF">ACJ72_04861</name>
</gene>
<name>A0A1B7NVJ6_9EURO</name>
<dbReference type="EMBL" id="LGUA01000615">
    <property type="protein sequence ID" value="OAX80794.1"/>
    <property type="molecule type" value="Genomic_DNA"/>
</dbReference>
<feature type="region of interest" description="Disordered" evidence="1">
    <location>
        <begin position="103"/>
        <end position="315"/>
    </location>
</feature>
<evidence type="ECO:0000313" key="2">
    <source>
        <dbReference type="EMBL" id="OAX80794.1"/>
    </source>
</evidence>
<organism evidence="2 3">
    <name type="scientific">Emergomyces africanus</name>
    <dbReference type="NCBI Taxonomy" id="1955775"/>
    <lineage>
        <taxon>Eukaryota</taxon>
        <taxon>Fungi</taxon>
        <taxon>Dikarya</taxon>
        <taxon>Ascomycota</taxon>
        <taxon>Pezizomycotina</taxon>
        <taxon>Eurotiomycetes</taxon>
        <taxon>Eurotiomycetidae</taxon>
        <taxon>Onygenales</taxon>
        <taxon>Ajellomycetaceae</taxon>
        <taxon>Emergomyces</taxon>
    </lineage>
</organism>
<proteinExistence type="predicted"/>
<feature type="region of interest" description="Disordered" evidence="1">
    <location>
        <begin position="402"/>
        <end position="455"/>
    </location>
</feature>